<feature type="signal peptide" evidence="2">
    <location>
        <begin position="1"/>
        <end position="24"/>
    </location>
</feature>
<keyword evidence="2" id="KW-0732">Signal</keyword>
<feature type="domain" description="EF-hand" evidence="3">
    <location>
        <begin position="77"/>
        <end position="112"/>
    </location>
</feature>
<evidence type="ECO:0000313" key="4">
    <source>
        <dbReference type="EMBL" id="VGO15149.1"/>
    </source>
</evidence>
<feature type="compositionally biased region" description="Basic and acidic residues" evidence="1">
    <location>
        <begin position="138"/>
        <end position="173"/>
    </location>
</feature>
<name>A0A6C2U5N0_PONDE</name>
<accession>A0A6C2U5N0</accession>
<dbReference type="SMART" id="SM00054">
    <property type="entry name" value="EFh"/>
    <property type="match status" value="3"/>
</dbReference>
<keyword evidence="5" id="KW-1185">Reference proteome</keyword>
<feature type="region of interest" description="Disordered" evidence="1">
    <location>
        <begin position="23"/>
        <end position="173"/>
    </location>
</feature>
<proteinExistence type="predicted"/>
<feature type="compositionally biased region" description="Gly residues" evidence="1">
    <location>
        <begin position="64"/>
        <end position="75"/>
    </location>
</feature>
<reference evidence="4 5" key="1">
    <citation type="submission" date="2019-04" db="EMBL/GenBank/DDBJ databases">
        <authorList>
            <person name="Van Vliet M D."/>
        </authorList>
    </citation>
    <scope>NUCLEOTIDE SEQUENCE [LARGE SCALE GENOMIC DNA]</scope>
    <source>
        <strain evidence="4 5">F1</strain>
    </source>
</reference>
<feature type="compositionally biased region" description="Basic and acidic residues" evidence="1">
    <location>
        <begin position="32"/>
        <end position="61"/>
    </location>
</feature>
<feature type="domain" description="EF-hand" evidence="3">
    <location>
        <begin position="140"/>
        <end position="169"/>
    </location>
</feature>
<dbReference type="InterPro" id="IPR011992">
    <property type="entry name" value="EF-hand-dom_pair"/>
</dbReference>
<dbReference type="EMBL" id="CAAHFG010000002">
    <property type="protein sequence ID" value="VGO15149.1"/>
    <property type="molecule type" value="Genomic_DNA"/>
</dbReference>
<dbReference type="SUPFAM" id="SSF47473">
    <property type="entry name" value="EF-hand"/>
    <property type="match status" value="1"/>
</dbReference>
<dbReference type="InterPro" id="IPR018247">
    <property type="entry name" value="EF_Hand_1_Ca_BS"/>
</dbReference>
<protein>
    <recommendedName>
        <fullName evidence="3">EF-hand domain-containing protein</fullName>
    </recommendedName>
</protein>
<feature type="compositionally biased region" description="Gly residues" evidence="1">
    <location>
        <begin position="119"/>
        <end position="135"/>
    </location>
</feature>
<dbReference type="PROSITE" id="PS50222">
    <property type="entry name" value="EF_HAND_2"/>
    <property type="match status" value="3"/>
</dbReference>
<organism evidence="4 5">
    <name type="scientific">Pontiella desulfatans</name>
    <dbReference type="NCBI Taxonomy" id="2750659"/>
    <lineage>
        <taxon>Bacteria</taxon>
        <taxon>Pseudomonadati</taxon>
        <taxon>Kiritimatiellota</taxon>
        <taxon>Kiritimatiellia</taxon>
        <taxon>Kiritimatiellales</taxon>
        <taxon>Pontiellaceae</taxon>
        <taxon>Pontiella</taxon>
    </lineage>
</organism>
<evidence type="ECO:0000313" key="5">
    <source>
        <dbReference type="Proteomes" id="UP000366872"/>
    </source>
</evidence>
<sequence>MKSKTWQTAGLAMALMGAASIAQAQGPGGRGGSREEMIKKYDKDGDGQLNEEERNTMREEMQQQGGGKQGEGQQRGGERLSAADLIAKFDADADGKLDATEVEAMMKEQQSRMQSQQGRRGGPNTQGGQRSGPQGGASREEMLKKYDKDGDGQLSEEERAEMRKDMQSRRGGN</sequence>
<evidence type="ECO:0000259" key="3">
    <source>
        <dbReference type="PROSITE" id="PS50222"/>
    </source>
</evidence>
<dbReference type="Gene3D" id="1.10.238.10">
    <property type="entry name" value="EF-hand"/>
    <property type="match status" value="3"/>
</dbReference>
<feature type="compositionally biased region" description="Basic and acidic residues" evidence="1">
    <location>
        <begin position="87"/>
        <end position="110"/>
    </location>
</feature>
<dbReference type="PROSITE" id="PS00018">
    <property type="entry name" value="EF_HAND_1"/>
    <property type="match status" value="1"/>
</dbReference>
<dbReference type="GO" id="GO:0005509">
    <property type="term" value="F:calcium ion binding"/>
    <property type="evidence" value="ECO:0007669"/>
    <property type="project" value="InterPro"/>
</dbReference>
<dbReference type="Proteomes" id="UP000366872">
    <property type="component" value="Unassembled WGS sequence"/>
</dbReference>
<evidence type="ECO:0000256" key="2">
    <source>
        <dbReference type="SAM" id="SignalP"/>
    </source>
</evidence>
<feature type="domain" description="EF-hand" evidence="3">
    <location>
        <begin position="35"/>
        <end position="64"/>
    </location>
</feature>
<dbReference type="InterPro" id="IPR002048">
    <property type="entry name" value="EF_hand_dom"/>
</dbReference>
<feature type="chain" id="PRO_5025550079" description="EF-hand domain-containing protein" evidence="2">
    <location>
        <begin position="25"/>
        <end position="173"/>
    </location>
</feature>
<dbReference type="AlphaFoldDB" id="A0A6C2U5N0"/>
<gene>
    <name evidence="4" type="ORF">PDESU_03731</name>
</gene>
<dbReference type="RefSeq" id="WP_168442388.1">
    <property type="nucleotide sequence ID" value="NZ_CAAHFG010000002.1"/>
</dbReference>
<dbReference type="Pfam" id="PF13202">
    <property type="entry name" value="EF-hand_5"/>
    <property type="match status" value="3"/>
</dbReference>
<evidence type="ECO:0000256" key="1">
    <source>
        <dbReference type="SAM" id="MobiDB-lite"/>
    </source>
</evidence>